<dbReference type="Gene3D" id="1.10.101.10">
    <property type="entry name" value="PGBD-like superfamily/PGBD"/>
    <property type="match status" value="1"/>
</dbReference>
<feature type="signal peptide" evidence="10">
    <location>
        <begin position="1"/>
        <end position="22"/>
    </location>
</feature>
<evidence type="ECO:0000256" key="2">
    <source>
        <dbReference type="ARBA" id="ARBA00005992"/>
    </source>
</evidence>
<dbReference type="InterPro" id="IPR036365">
    <property type="entry name" value="PGBD-like_sf"/>
</dbReference>
<proteinExistence type="inferred from homology"/>
<evidence type="ECO:0000256" key="7">
    <source>
        <dbReference type="ARBA" id="ARBA00022984"/>
    </source>
</evidence>
<dbReference type="PANTHER" id="PTHR30582">
    <property type="entry name" value="L,D-TRANSPEPTIDASE"/>
    <property type="match status" value="1"/>
</dbReference>
<evidence type="ECO:0000256" key="4">
    <source>
        <dbReference type="ARBA" id="ARBA00022679"/>
    </source>
</evidence>
<feature type="chain" id="PRO_5046512106" evidence="10">
    <location>
        <begin position="23"/>
        <end position="228"/>
    </location>
</feature>
<dbReference type="PANTHER" id="PTHR30582:SF24">
    <property type="entry name" value="L,D-TRANSPEPTIDASE ERFK_SRFK-RELATED"/>
    <property type="match status" value="1"/>
</dbReference>
<feature type="active site" description="Nucleophile" evidence="9">
    <location>
        <position position="125"/>
    </location>
</feature>
<dbReference type="PROSITE" id="PS52029">
    <property type="entry name" value="LD_TPASE"/>
    <property type="match status" value="1"/>
</dbReference>
<evidence type="ECO:0000256" key="3">
    <source>
        <dbReference type="ARBA" id="ARBA00022676"/>
    </source>
</evidence>
<comment type="caution">
    <text evidence="12">The sequence shown here is derived from an EMBL/GenBank/DDBJ whole genome shotgun (WGS) entry which is preliminary data.</text>
</comment>
<protein>
    <submittedName>
        <fullName evidence="12">L,D-transpeptidase family protein</fullName>
    </submittedName>
</protein>
<dbReference type="SUPFAM" id="SSF47090">
    <property type="entry name" value="PGBD-like"/>
    <property type="match status" value="1"/>
</dbReference>
<gene>
    <name evidence="12" type="ORF">VF724_03500</name>
</gene>
<dbReference type="Pfam" id="PF01471">
    <property type="entry name" value="PG_binding_1"/>
    <property type="match status" value="1"/>
</dbReference>
<keyword evidence="13" id="KW-1185">Reference proteome</keyword>
<evidence type="ECO:0000256" key="9">
    <source>
        <dbReference type="PROSITE-ProRule" id="PRU01373"/>
    </source>
</evidence>
<dbReference type="InterPro" id="IPR036366">
    <property type="entry name" value="PGBDSf"/>
</dbReference>
<evidence type="ECO:0000256" key="8">
    <source>
        <dbReference type="ARBA" id="ARBA00023316"/>
    </source>
</evidence>
<dbReference type="CDD" id="cd16913">
    <property type="entry name" value="YkuD_like"/>
    <property type="match status" value="1"/>
</dbReference>
<feature type="domain" description="L,D-TPase catalytic" evidence="11">
    <location>
        <begin position="40"/>
        <end position="149"/>
    </location>
</feature>
<sequence length="228" mass="25395">MIKRIAAIVFWAILLCSGTFLAGGGAAQPADEQRPQKNEITLQIDPLRNQLKVFINGKLHRKYEIALGKPETPTPVGEFVVINKYKNWGSGFGTRWIGLNVPWGIYGIHGTNKPHSIGSDASHGCIRMYNRDVEEIYEIVRLGTRISILGHVLGELDQNPRRLAKGDVGADVQYIQSRLRSAGYFNGPVNGKFGEITERAIKRFEQDQGLPVDGVMSQHDYIRLGLVE</sequence>
<keyword evidence="10" id="KW-0732">Signal</keyword>
<comment type="similarity">
    <text evidence="2">Belongs to the YkuD family.</text>
</comment>
<dbReference type="Proteomes" id="UP001310386">
    <property type="component" value="Unassembled WGS sequence"/>
</dbReference>
<comment type="pathway">
    <text evidence="1 9">Cell wall biogenesis; peptidoglycan biosynthesis.</text>
</comment>
<feature type="active site" description="Proton donor/acceptor" evidence="9">
    <location>
        <position position="109"/>
    </location>
</feature>
<evidence type="ECO:0000256" key="5">
    <source>
        <dbReference type="ARBA" id="ARBA00022801"/>
    </source>
</evidence>
<dbReference type="Pfam" id="PF03734">
    <property type="entry name" value="YkuD"/>
    <property type="match status" value="1"/>
</dbReference>
<dbReference type="EMBL" id="JAYJLD010000003">
    <property type="protein sequence ID" value="MEB3100720.1"/>
    <property type="molecule type" value="Genomic_DNA"/>
</dbReference>
<dbReference type="InterPro" id="IPR050979">
    <property type="entry name" value="LD-transpeptidase"/>
</dbReference>
<organism evidence="12 13">
    <name type="scientific">Ferviditalea candida</name>
    <dbReference type="NCBI Taxonomy" id="3108399"/>
    <lineage>
        <taxon>Bacteria</taxon>
        <taxon>Bacillati</taxon>
        <taxon>Bacillota</taxon>
        <taxon>Bacilli</taxon>
        <taxon>Bacillales</taxon>
        <taxon>Paenibacillaceae</taxon>
        <taxon>Ferviditalea</taxon>
    </lineage>
</organism>
<keyword evidence="4" id="KW-0808">Transferase</keyword>
<dbReference type="SUPFAM" id="SSF141523">
    <property type="entry name" value="L,D-transpeptidase catalytic domain-like"/>
    <property type="match status" value="1"/>
</dbReference>
<evidence type="ECO:0000259" key="11">
    <source>
        <dbReference type="PROSITE" id="PS52029"/>
    </source>
</evidence>
<reference evidence="12" key="1">
    <citation type="submission" date="2023-12" db="EMBL/GenBank/DDBJ databases">
        <title>Fervidustalea candida gen. nov., sp. nov., a novel member of the family Paenibacillaceae isolated from a geothermal area.</title>
        <authorList>
            <person name="Li W.-J."/>
            <person name="Jiao J.-Y."/>
            <person name="Chen Y."/>
        </authorList>
    </citation>
    <scope>NUCLEOTIDE SEQUENCE</scope>
    <source>
        <strain evidence="12">SYSU GA230002</strain>
    </source>
</reference>
<dbReference type="Gene3D" id="2.40.440.10">
    <property type="entry name" value="L,D-transpeptidase catalytic domain-like"/>
    <property type="match status" value="1"/>
</dbReference>
<name>A0ABU5ZDX8_9BACL</name>
<dbReference type="InterPro" id="IPR038063">
    <property type="entry name" value="Transpep_catalytic_dom"/>
</dbReference>
<accession>A0ABU5ZDX8</accession>
<dbReference type="RefSeq" id="WP_371752833.1">
    <property type="nucleotide sequence ID" value="NZ_JAYJLD010000003.1"/>
</dbReference>
<keyword evidence="5" id="KW-0378">Hydrolase</keyword>
<keyword evidence="8 9" id="KW-0961">Cell wall biogenesis/degradation</keyword>
<evidence type="ECO:0000256" key="6">
    <source>
        <dbReference type="ARBA" id="ARBA00022960"/>
    </source>
</evidence>
<evidence type="ECO:0000256" key="1">
    <source>
        <dbReference type="ARBA" id="ARBA00004752"/>
    </source>
</evidence>
<keyword evidence="7 9" id="KW-0573">Peptidoglycan synthesis</keyword>
<dbReference type="InterPro" id="IPR002477">
    <property type="entry name" value="Peptidoglycan-bd-like"/>
</dbReference>
<evidence type="ECO:0000256" key="10">
    <source>
        <dbReference type="SAM" id="SignalP"/>
    </source>
</evidence>
<keyword evidence="6 9" id="KW-0133">Cell shape</keyword>
<keyword evidence="3" id="KW-0328">Glycosyltransferase</keyword>
<evidence type="ECO:0000313" key="12">
    <source>
        <dbReference type="EMBL" id="MEB3100720.1"/>
    </source>
</evidence>
<dbReference type="InterPro" id="IPR005490">
    <property type="entry name" value="LD_TPept_cat_dom"/>
</dbReference>
<evidence type="ECO:0000313" key="13">
    <source>
        <dbReference type="Proteomes" id="UP001310386"/>
    </source>
</evidence>